<evidence type="ECO:0000313" key="4">
    <source>
        <dbReference type="Proteomes" id="UP000285324"/>
    </source>
</evidence>
<accession>A0A424WGG0</accession>
<dbReference type="Proteomes" id="UP000285324">
    <property type="component" value="Unassembled WGS sequence"/>
</dbReference>
<sequence>MATLAVRLMAFVVLAGCGAAAHAGPGQAMEATGTSRSSSSSRSNNTGAAIDAAQKALSDYLRSSDQQDGALLDQDAQDRLRQQYEEAQRAAAQARAKQQEADYQRNRDRIKERYGADPALNPWGSGSASRDKPRNAPADAPNPPASAKAGAKDPGLDYAGQACEYFTRPSDAAHLNYYSEGSTVVYGGRVYQCKDGRWAYRYPDTVLSARDRSRLSATQLEK</sequence>
<evidence type="ECO:0000313" key="3">
    <source>
        <dbReference type="EMBL" id="RPJ92354.1"/>
    </source>
</evidence>
<evidence type="ECO:0000256" key="2">
    <source>
        <dbReference type="SAM" id="SignalP"/>
    </source>
</evidence>
<reference evidence="3 4" key="1">
    <citation type="submission" date="2018-08" db="EMBL/GenBank/DDBJ databases">
        <title>Achromobacter xylosoxidans Genome sequencing and assembly.</title>
        <authorList>
            <person name="Wang R."/>
            <person name="Rensing C."/>
            <person name="Li Y."/>
        </authorList>
    </citation>
    <scope>NUCLEOTIDE SEQUENCE [LARGE SCALE GENOMIC DNA]</scope>
    <source>
        <strain evidence="3 4">GD003A</strain>
    </source>
</reference>
<keyword evidence="2" id="KW-0732">Signal</keyword>
<comment type="caution">
    <text evidence="3">The sequence shown here is derived from an EMBL/GenBank/DDBJ whole genome shotgun (WGS) entry which is preliminary data.</text>
</comment>
<proteinExistence type="predicted"/>
<name>A0A424WGG0_ALCXX</name>
<feature type="chain" id="PRO_5019431034" evidence="2">
    <location>
        <begin position="24"/>
        <end position="222"/>
    </location>
</feature>
<dbReference type="AlphaFoldDB" id="A0A424WGG0"/>
<feature type="region of interest" description="Disordered" evidence="1">
    <location>
        <begin position="84"/>
        <end position="153"/>
    </location>
</feature>
<feature type="region of interest" description="Disordered" evidence="1">
    <location>
        <begin position="23"/>
        <end position="50"/>
    </location>
</feature>
<feature type="compositionally biased region" description="Low complexity" evidence="1">
    <location>
        <begin position="23"/>
        <end position="43"/>
    </location>
</feature>
<dbReference type="EMBL" id="QVXO01000008">
    <property type="protein sequence ID" value="RPJ92354.1"/>
    <property type="molecule type" value="Genomic_DNA"/>
</dbReference>
<dbReference type="RefSeq" id="WP_059373331.1">
    <property type="nucleotide sequence ID" value="NZ_CP061008.1"/>
</dbReference>
<feature type="compositionally biased region" description="Low complexity" evidence="1">
    <location>
        <begin position="135"/>
        <end position="149"/>
    </location>
</feature>
<dbReference type="OrthoDB" id="9944926at2"/>
<organism evidence="3 4">
    <name type="scientific">Alcaligenes xylosoxydans xylosoxydans</name>
    <name type="common">Achromobacter xylosoxidans</name>
    <dbReference type="NCBI Taxonomy" id="85698"/>
    <lineage>
        <taxon>Bacteria</taxon>
        <taxon>Pseudomonadati</taxon>
        <taxon>Pseudomonadota</taxon>
        <taxon>Betaproteobacteria</taxon>
        <taxon>Burkholderiales</taxon>
        <taxon>Alcaligenaceae</taxon>
        <taxon>Achromobacter</taxon>
    </lineage>
</organism>
<gene>
    <name evidence="3" type="ORF">DY367_07560</name>
</gene>
<feature type="compositionally biased region" description="Basic and acidic residues" evidence="1">
    <location>
        <begin position="97"/>
        <end position="115"/>
    </location>
</feature>
<protein>
    <submittedName>
        <fullName evidence="3">Uncharacterized protein</fullName>
    </submittedName>
</protein>
<evidence type="ECO:0000256" key="1">
    <source>
        <dbReference type="SAM" id="MobiDB-lite"/>
    </source>
</evidence>
<feature type="signal peptide" evidence="2">
    <location>
        <begin position="1"/>
        <end position="23"/>
    </location>
</feature>